<sequence>MEKQLKPPESAKTEKKEERMAKYVILQRHGAHGNGVDYPKNALQLKDFELLRSLGKQLFQVGLKIVGQKPSPAGRAVETGVRTLSGYAAEQLDKTGKGEVPPTVGTEYRICDSAIDPRFAAVIDKVVKTSKEKYGSASDRNLALVLQEQEYHGLMLARAEEGAQAVCEAAGALNDGEAVLMPSHGVAMIEIVLRYLKGMRGEQVLDIADEIIENCGVRIVVFENDKVSGIYTLDTFPG</sequence>
<protein>
    <recommendedName>
        <fullName evidence="3">Histidine phosphatase family protein</fullName>
    </recommendedName>
</protein>
<dbReference type="Gene3D" id="3.40.50.1240">
    <property type="entry name" value="Phosphoglycerate mutase-like"/>
    <property type="match status" value="1"/>
</dbReference>
<accession>A0A2M6K8U7</accession>
<evidence type="ECO:0000313" key="2">
    <source>
        <dbReference type="Proteomes" id="UP000230869"/>
    </source>
</evidence>
<dbReference type="EMBL" id="PCWW01000048">
    <property type="protein sequence ID" value="PIR13254.1"/>
    <property type="molecule type" value="Genomic_DNA"/>
</dbReference>
<dbReference type="Proteomes" id="UP000230869">
    <property type="component" value="Unassembled WGS sequence"/>
</dbReference>
<name>A0A2M6K8U7_9BACT</name>
<evidence type="ECO:0000313" key="1">
    <source>
        <dbReference type="EMBL" id="PIR13254.1"/>
    </source>
</evidence>
<dbReference type="SUPFAM" id="SSF53254">
    <property type="entry name" value="Phosphoglycerate mutase-like"/>
    <property type="match status" value="1"/>
</dbReference>
<proteinExistence type="predicted"/>
<gene>
    <name evidence="1" type="ORF">COV49_02840</name>
</gene>
<comment type="caution">
    <text evidence="1">The sequence shown here is derived from an EMBL/GenBank/DDBJ whole genome shotgun (WGS) entry which is preliminary data.</text>
</comment>
<reference evidence="1 2" key="1">
    <citation type="submission" date="2017-09" db="EMBL/GenBank/DDBJ databases">
        <title>Depth-based differentiation of microbial function through sediment-hosted aquifers and enrichment of novel symbionts in the deep terrestrial subsurface.</title>
        <authorList>
            <person name="Probst A.J."/>
            <person name="Ladd B."/>
            <person name="Jarett J.K."/>
            <person name="Geller-Mcgrath D.E."/>
            <person name="Sieber C.M."/>
            <person name="Emerson J.B."/>
            <person name="Anantharaman K."/>
            <person name="Thomas B.C."/>
            <person name="Malmstrom R."/>
            <person name="Stieglmeier M."/>
            <person name="Klingl A."/>
            <person name="Woyke T."/>
            <person name="Ryan C.M."/>
            <person name="Banfield J.F."/>
        </authorList>
    </citation>
    <scope>NUCLEOTIDE SEQUENCE [LARGE SCALE GENOMIC DNA]</scope>
    <source>
        <strain evidence="1">CG11_big_fil_rev_8_21_14_0_20_39_10</strain>
    </source>
</reference>
<dbReference type="AlphaFoldDB" id="A0A2M6K8U7"/>
<evidence type="ECO:0008006" key="3">
    <source>
        <dbReference type="Google" id="ProtNLM"/>
    </source>
</evidence>
<dbReference type="InterPro" id="IPR029033">
    <property type="entry name" value="His_PPase_superfam"/>
</dbReference>
<organism evidence="1 2">
    <name type="scientific">Candidatus Falkowbacteria bacterium CG11_big_fil_rev_8_21_14_0_20_39_10</name>
    <dbReference type="NCBI Taxonomy" id="1974570"/>
    <lineage>
        <taxon>Bacteria</taxon>
        <taxon>Candidatus Falkowiibacteriota</taxon>
    </lineage>
</organism>